<comment type="subcellular location">
    <subcellularLocation>
        <location evidence="1">Cell membrane</location>
        <topology evidence="1">Multi-pass membrane protein</topology>
    </subcellularLocation>
</comment>
<keyword evidence="5 8" id="KW-0812">Transmembrane</keyword>
<feature type="transmembrane region" description="Helical" evidence="8">
    <location>
        <begin position="268"/>
        <end position="286"/>
    </location>
</feature>
<evidence type="ECO:0000256" key="2">
    <source>
        <dbReference type="ARBA" id="ARBA00007935"/>
    </source>
</evidence>
<organism evidence="9 10">
    <name type="scientific">Idiomarina seosinensis</name>
    <dbReference type="NCBI Taxonomy" id="281739"/>
    <lineage>
        <taxon>Bacteria</taxon>
        <taxon>Pseudomonadati</taxon>
        <taxon>Pseudomonadota</taxon>
        <taxon>Gammaproteobacteria</taxon>
        <taxon>Alteromonadales</taxon>
        <taxon>Idiomarinaceae</taxon>
        <taxon>Idiomarina</taxon>
    </lineage>
</organism>
<evidence type="ECO:0000313" key="9">
    <source>
        <dbReference type="EMBL" id="RUO78076.1"/>
    </source>
</evidence>
<dbReference type="OrthoDB" id="9055647at2"/>
<reference evidence="9 10" key="1">
    <citation type="journal article" date="2011" name="Front. Microbiol.">
        <title>Genomic signatures of strain selection and enhancement in Bacillus atrophaeus var. globigii, a historical biowarfare simulant.</title>
        <authorList>
            <person name="Gibbons H.S."/>
            <person name="Broomall S.M."/>
            <person name="McNew L.A."/>
            <person name="Daligault H."/>
            <person name="Chapman C."/>
            <person name="Bruce D."/>
            <person name="Karavis M."/>
            <person name="Krepps M."/>
            <person name="McGregor P.A."/>
            <person name="Hong C."/>
            <person name="Park K.H."/>
            <person name="Akmal A."/>
            <person name="Feldman A."/>
            <person name="Lin J.S."/>
            <person name="Chang W.E."/>
            <person name="Higgs B.W."/>
            <person name="Demirev P."/>
            <person name="Lindquist J."/>
            <person name="Liem A."/>
            <person name="Fochler E."/>
            <person name="Read T.D."/>
            <person name="Tapia R."/>
            <person name="Johnson S."/>
            <person name="Bishop-Lilly K.A."/>
            <person name="Detter C."/>
            <person name="Han C."/>
            <person name="Sozhamannan S."/>
            <person name="Rosenzweig C.N."/>
            <person name="Skowronski E.W."/>
        </authorList>
    </citation>
    <scope>NUCLEOTIDE SEQUENCE [LARGE SCALE GENOMIC DNA]</scope>
    <source>
        <strain evidence="9 10">CL-SP19</strain>
    </source>
</reference>
<keyword evidence="10" id="KW-1185">Reference proteome</keyword>
<dbReference type="CDD" id="cd06550">
    <property type="entry name" value="TM_ABC_iron-siderophores_like"/>
    <property type="match status" value="1"/>
</dbReference>
<keyword evidence="6 8" id="KW-1133">Transmembrane helix</keyword>
<dbReference type="RefSeq" id="WP_126784403.1">
    <property type="nucleotide sequence ID" value="NZ_PIQF01000001.1"/>
</dbReference>
<feature type="transmembrane region" description="Helical" evidence="8">
    <location>
        <begin position="298"/>
        <end position="315"/>
    </location>
</feature>
<accession>A0A432ZJD4</accession>
<dbReference type="InterPro" id="IPR000522">
    <property type="entry name" value="ABC_transptr_permease_BtuC"/>
</dbReference>
<dbReference type="GO" id="GO:0022857">
    <property type="term" value="F:transmembrane transporter activity"/>
    <property type="evidence" value="ECO:0007669"/>
    <property type="project" value="InterPro"/>
</dbReference>
<dbReference type="GO" id="GO:0033214">
    <property type="term" value="P:siderophore-iron import into cell"/>
    <property type="evidence" value="ECO:0007669"/>
    <property type="project" value="TreeGrafter"/>
</dbReference>
<sequence length="325" mass="34784">MTEKLWVTSLTVCLILLLSAWHLSQGSADIDWLAVTELQRTIIWDIRLPRWLLAVVNGIALGLSGAALQLLLRNPLAEPGLIGVSSMSALFTVTVLYFGWAAASSWFLPLLALVGGLSGLLLVVLMAGRTYDIHRVILAGVAVSSLAAAAMGLILYLAPNPFAFQEWSLWTLGSLANRSWPQLYLVLPVVVVGIALLAFWRQLLTALTLSENTVASMGFKLVSQRNGILLAVATMVSGSVVSVGIIGFIGLLAPHTVRLLGVQHPQKVLWYSAPAGALLLLAMDILTRLISGPRELPIGIVSALVGAPLLIALLFRQQHARKLTG</sequence>
<evidence type="ECO:0000256" key="6">
    <source>
        <dbReference type="ARBA" id="ARBA00022989"/>
    </source>
</evidence>
<dbReference type="AlphaFoldDB" id="A0A432ZJD4"/>
<dbReference type="SUPFAM" id="SSF81345">
    <property type="entry name" value="ABC transporter involved in vitamin B12 uptake, BtuC"/>
    <property type="match status" value="1"/>
</dbReference>
<evidence type="ECO:0000256" key="1">
    <source>
        <dbReference type="ARBA" id="ARBA00004651"/>
    </source>
</evidence>
<dbReference type="Proteomes" id="UP000287908">
    <property type="component" value="Unassembled WGS sequence"/>
</dbReference>
<evidence type="ECO:0000256" key="8">
    <source>
        <dbReference type="SAM" id="Phobius"/>
    </source>
</evidence>
<dbReference type="GO" id="GO:0005886">
    <property type="term" value="C:plasma membrane"/>
    <property type="evidence" value="ECO:0007669"/>
    <property type="project" value="UniProtKB-SubCell"/>
</dbReference>
<name>A0A432ZJD4_9GAMM</name>
<feature type="transmembrane region" description="Helical" evidence="8">
    <location>
        <begin position="106"/>
        <end position="125"/>
    </location>
</feature>
<protein>
    <submittedName>
        <fullName evidence="9">ABC transporter permease</fullName>
    </submittedName>
</protein>
<proteinExistence type="inferred from homology"/>
<feature type="transmembrane region" description="Helical" evidence="8">
    <location>
        <begin position="179"/>
        <end position="200"/>
    </location>
</feature>
<dbReference type="Gene3D" id="1.10.3470.10">
    <property type="entry name" value="ABC transporter involved in vitamin B12 uptake, BtuC"/>
    <property type="match status" value="1"/>
</dbReference>
<comment type="similarity">
    <text evidence="2">Belongs to the binding-protein-dependent transport system permease family. FecCD subfamily.</text>
</comment>
<gene>
    <name evidence="9" type="ORF">CWI81_06300</name>
</gene>
<feature type="transmembrane region" description="Helical" evidence="8">
    <location>
        <begin position="50"/>
        <end position="72"/>
    </location>
</feature>
<evidence type="ECO:0000313" key="10">
    <source>
        <dbReference type="Proteomes" id="UP000287908"/>
    </source>
</evidence>
<evidence type="ECO:0000256" key="4">
    <source>
        <dbReference type="ARBA" id="ARBA00022475"/>
    </source>
</evidence>
<feature type="transmembrane region" description="Helical" evidence="8">
    <location>
        <begin position="227"/>
        <end position="253"/>
    </location>
</feature>
<dbReference type="InterPro" id="IPR037294">
    <property type="entry name" value="ABC_BtuC-like"/>
</dbReference>
<keyword evidence="4" id="KW-1003">Cell membrane</keyword>
<keyword evidence="7 8" id="KW-0472">Membrane</keyword>
<dbReference type="EMBL" id="PIQF01000001">
    <property type="protein sequence ID" value="RUO78076.1"/>
    <property type="molecule type" value="Genomic_DNA"/>
</dbReference>
<dbReference type="Pfam" id="PF01032">
    <property type="entry name" value="FecCD"/>
    <property type="match status" value="1"/>
</dbReference>
<dbReference type="PANTHER" id="PTHR30472:SF25">
    <property type="entry name" value="ABC TRANSPORTER PERMEASE PROTEIN MJ0876-RELATED"/>
    <property type="match status" value="1"/>
</dbReference>
<feature type="transmembrane region" description="Helical" evidence="8">
    <location>
        <begin position="79"/>
        <end position="100"/>
    </location>
</feature>
<dbReference type="PANTHER" id="PTHR30472">
    <property type="entry name" value="FERRIC ENTEROBACTIN TRANSPORT SYSTEM PERMEASE PROTEIN"/>
    <property type="match status" value="1"/>
</dbReference>
<keyword evidence="3" id="KW-0813">Transport</keyword>
<feature type="transmembrane region" description="Helical" evidence="8">
    <location>
        <begin position="137"/>
        <end position="159"/>
    </location>
</feature>
<evidence type="ECO:0000256" key="3">
    <source>
        <dbReference type="ARBA" id="ARBA00022448"/>
    </source>
</evidence>
<evidence type="ECO:0000256" key="5">
    <source>
        <dbReference type="ARBA" id="ARBA00022692"/>
    </source>
</evidence>
<evidence type="ECO:0000256" key="7">
    <source>
        <dbReference type="ARBA" id="ARBA00023136"/>
    </source>
</evidence>
<comment type="caution">
    <text evidence="9">The sequence shown here is derived from an EMBL/GenBank/DDBJ whole genome shotgun (WGS) entry which is preliminary data.</text>
</comment>